<evidence type="ECO:0000256" key="1">
    <source>
        <dbReference type="ARBA" id="ARBA00022723"/>
    </source>
</evidence>
<keyword evidence="2" id="KW-0408">Iron</keyword>
<dbReference type="PROSITE" id="PS51379">
    <property type="entry name" value="4FE4S_FER_2"/>
    <property type="match status" value="1"/>
</dbReference>
<name>A0A1V6C534_UNCT6</name>
<dbReference type="PANTHER" id="PTHR42827:SF1">
    <property type="entry name" value="IRON-SULFUR CLUSTER-BINDING PROTEIN"/>
    <property type="match status" value="1"/>
</dbReference>
<dbReference type="PROSITE" id="PS00198">
    <property type="entry name" value="4FE4S_FER_1"/>
    <property type="match status" value="1"/>
</dbReference>
<proteinExistence type="predicted"/>
<dbReference type="Proteomes" id="UP000485562">
    <property type="component" value="Unassembled WGS sequence"/>
</dbReference>
<gene>
    <name evidence="5" type="primary">queG_4</name>
    <name evidence="5" type="ORF">BWX89_01514</name>
</gene>
<reference evidence="5" key="1">
    <citation type="submission" date="2017-02" db="EMBL/GenBank/DDBJ databases">
        <title>Delving into the versatile metabolic prowess of the omnipresent phylum Bacteroidetes.</title>
        <authorList>
            <person name="Nobu M.K."/>
            <person name="Mei R."/>
            <person name="Narihiro T."/>
            <person name="Kuroda K."/>
            <person name="Liu W.-T."/>
        </authorList>
    </citation>
    <scope>NUCLEOTIDE SEQUENCE</scope>
    <source>
        <strain evidence="5">ADurb.Bin131</strain>
    </source>
</reference>
<evidence type="ECO:0000313" key="5">
    <source>
        <dbReference type="EMBL" id="OQB71954.1"/>
    </source>
</evidence>
<dbReference type="GO" id="GO:0051536">
    <property type="term" value="F:iron-sulfur cluster binding"/>
    <property type="evidence" value="ECO:0007669"/>
    <property type="project" value="UniProtKB-KW"/>
</dbReference>
<comment type="caution">
    <text evidence="5">The sequence shown here is derived from an EMBL/GenBank/DDBJ whole genome shotgun (WGS) entry which is preliminary data.</text>
</comment>
<organism evidence="5">
    <name type="scientific">candidate division TA06 bacterium ADurb.Bin131</name>
    <dbReference type="NCBI Taxonomy" id="1852827"/>
    <lineage>
        <taxon>Bacteria</taxon>
        <taxon>Bacteria division TA06</taxon>
    </lineage>
</organism>
<dbReference type="EMBL" id="MWDQ01000146">
    <property type="protein sequence ID" value="OQB71954.1"/>
    <property type="molecule type" value="Genomic_DNA"/>
</dbReference>
<keyword evidence="1" id="KW-0479">Metal-binding</keyword>
<dbReference type="SUPFAM" id="SSF54862">
    <property type="entry name" value="4Fe-4S ferredoxins"/>
    <property type="match status" value="1"/>
</dbReference>
<accession>A0A1V6C534</accession>
<sequence length="281" mass="31660">MEKERLKEYAKQIKIDIIGVASIDRFNGISAQNHPGSIFPEAKSIIVIGKRITRGSLRGIEEGTQFGLYNMYGYHWLNNRILALATFKMCEFLEDHGYEAVPIPGISSEIQTMGIPVKKGAPAPNVMVDIQDSAIRAGLGEIGYCGIFLTENFGPRQRFQLIITDSEIEPDPIKKENVCDLCMECAKICPLAAISHKKKTIHICGKKMTIADVDYDKCAICRNGVSKDMYYENAKPDRIAALCSRTCLAHLEEKKRIKNLFNKNFRKRKAWKIDKSGEVIR</sequence>
<evidence type="ECO:0000256" key="3">
    <source>
        <dbReference type="ARBA" id="ARBA00023014"/>
    </source>
</evidence>
<keyword evidence="3" id="KW-0411">Iron-sulfur</keyword>
<dbReference type="GO" id="GO:0046872">
    <property type="term" value="F:metal ion binding"/>
    <property type="evidence" value="ECO:0007669"/>
    <property type="project" value="UniProtKB-KW"/>
</dbReference>
<feature type="domain" description="4Fe-4S ferredoxin-type" evidence="4">
    <location>
        <begin position="170"/>
        <end position="199"/>
    </location>
</feature>
<dbReference type="InterPro" id="IPR017896">
    <property type="entry name" value="4Fe4S_Fe-S-bd"/>
</dbReference>
<evidence type="ECO:0000256" key="2">
    <source>
        <dbReference type="ARBA" id="ARBA00023004"/>
    </source>
</evidence>
<dbReference type="InterPro" id="IPR017900">
    <property type="entry name" value="4Fe4S_Fe_S_CS"/>
</dbReference>
<evidence type="ECO:0000259" key="4">
    <source>
        <dbReference type="PROSITE" id="PS51379"/>
    </source>
</evidence>
<dbReference type="PANTHER" id="PTHR42827">
    <property type="entry name" value="IRON-SULFUR CLUSTER-BINDING PROTEIN-RELATED"/>
    <property type="match status" value="1"/>
</dbReference>
<dbReference type="AlphaFoldDB" id="A0A1V6C534"/>
<protein>
    <submittedName>
        <fullName evidence="5">Epoxyqueuosine reductase</fullName>
    </submittedName>
</protein>